<comment type="caution">
    <text evidence="10">The sequence shown here is derived from an EMBL/GenBank/DDBJ whole genome shotgun (WGS) entry which is preliminary data.</text>
</comment>
<dbReference type="GO" id="GO:0006526">
    <property type="term" value="P:L-arginine biosynthetic process"/>
    <property type="evidence" value="ECO:0007669"/>
    <property type="project" value="UniProtKB-UniRule"/>
</dbReference>
<dbReference type="FunFam" id="3.30.360.10:FF:000014">
    <property type="entry name" value="N-acetyl-gamma-glutamyl-phosphate reductase"/>
    <property type="match status" value="1"/>
</dbReference>
<dbReference type="Gene3D" id="3.40.50.720">
    <property type="entry name" value="NAD(P)-binding Rossmann-like Domain"/>
    <property type="match status" value="1"/>
</dbReference>
<dbReference type="InterPro" id="IPR058924">
    <property type="entry name" value="AGPR_dimerisation_dom"/>
</dbReference>
<dbReference type="InterPro" id="IPR050085">
    <property type="entry name" value="AGPR"/>
</dbReference>
<dbReference type="EC" id="1.2.1.38" evidence="7"/>
<dbReference type="GO" id="GO:0003942">
    <property type="term" value="F:N-acetyl-gamma-glutamyl-phosphate reductase activity"/>
    <property type="evidence" value="ECO:0007669"/>
    <property type="project" value="UniProtKB-UniRule"/>
</dbReference>
<dbReference type="PANTHER" id="PTHR32338">
    <property type="entry name" value="N-ACETYL-GAMMA-GLUTAMYL-PHOSPHATE REDUCTASE, CHLOROPLASTIC-RELATED-RELATED"/>
    <property type="match status" value="1"/>
</dbReference>
<dbReference type="UniPathway" id="UPA00068">
    <property type="reaction ID" value="UER00108"/>
</dbReference>
<dbReference type="GeneID" id="96778677"/>
<evidence type="ECO:0000256" key="7">
    <source>
        <dbReference type="HAMAP-Rule" id="MF_00150"/>
    </source>
</evidence>
<dbReference type="GO" id="GO:0005737">
    <property type="term" value="C:cytoplasm"/>
    <property type="evidence" value="ECO:0007669"/>
    <property type="project" value="UniProtKB-SubCell"/>
</dbReference>
<keyword evidence="5 7" id="KW-0560">Oxidoreductase</keyword>
<evidence type="ECO:0000256" key="5">
    <source>
        <dbReference type="ARBA" id="ARBA00023002"/>
    </source>
</evidence>
<dbReference type="Proteomes" id="UP000433181">
    <property type="component" value="Unassembled WGS sequence"/>
</dbReference>
<dbReference type="NCBIfam" id="TIGR01850">
    <property type="entry name" value="argC"/>
    <property type="match status" value="1"/>
</dbReference>
<dbReference type="InterPro" id="IPR023013">
    <property type="entry name" value="AGPR_AS"/>
</dbReference>
<proteinExistence type="inferred from homology"/>
<organism evidence="10 11">
    <name type="scientific">Anaerovibrio slackiae</name>
    <dbReference type="NCBI Taxonomy" id="2652309"/>
    <lineage>
        <taxon>Bacteria</taxon>
        <taxon>Bacillati</taxon>
        <taxon>Bacillota</taxon>
        <taxon>Negativicutes</taxon>
        <taxon>Selenomonadales</taxon>
        <taxon>Selenomonadaceae</taxon>
        <taxon>Anaerovibrio</taxon>
    </lineage>
</organism>
<dbReference type="AlphaFoldDB" id="A0A6I2UB48"/>
<protein>
    <recommendedName>
        <fullName evidence="7">N-acetyl-gamma-glutamyl-phosphate reductase</fullName>
        <shortName evidence="7">AGPR</shortName>
        <ecNumber evidence="7">1.2.1.38</ecNumber>
    </recommendedName>
    <alternativeName>
        <fullName evidence="7">N-acetyl-glutamate semialdehyde dehydrogenase</fullName>
        <shortName evidence="7">NAGSA dehydrogenase</shortName>
    </alternativeName>
</protein>
<evidence type="ECO:0000256" key="4">
    <source>
        <dbReference type="ARBA" id="ARBA00022857"/>
    </source>
</evidence>
<comment type="catalytic activity">
    <reaction evidence="6 7">
        <text>N-acetyl-L-glutamate 5-semialdehyde + phosphate + NADP(+) = N-acetyl-L-glutamyl 5-phosphate + NADPH + H(+)</text>
        <dbReference type="Rhea" id="RHEA:21588"/>
        <dbReference type="ChEBI" id="CHEBI:15378"/>
        <dbReference type="ChEBI" id="CHEBI:29123"/>
        <dbReference type="ChEBI" id="CHEBI:43474"/>
        <dbReference type="ChEBI" id="CHEBI:57783"/>
        <dbReference type="ChEBI" id="CHEBI:57936"/>
        <dbReference type="ChEBI" id="CHEBI:58349"/>
        <dbReference type="EC" id="1.2.1.38"/>
    </reaction>
</comment>
<dbReference type="GO" id="GO:0051287">
    <property type="term" value="F:NAD binding"/>
    <property type="evidence" value="ECO:0007669"/>
    <property type="project" value="InterPro"/>
</dbReference>
<evidence type="ECO:0000256" key="3">
    <source>
        <dbReference type="ARBA" id="ARBA00022605"/>
    </source>
</evidence>
<keyword evidence="4 7" id="KW-0521">NADP</keyword>
<accession>A0A6I2UB48</accession>
<evidence type="ECO:0000313" key="11">
    <source>
        <dbReference type="Proteomes" id="UP000433181"/>
    </source>
</evidence>
<evidence type="ECO:0000313" key="10">
    <source>
        <dbReference type="EMBL" id="MSU08743.1"/>
    </source>
</evidence>
<dbReference type="RefSeq" id="WP_154406904.1">
    <property type="nucleotide sequence ID" value="NZ_JAQXJM010000114.1"/>
</dbReference>
<evidence type="ECO:0000256" key="1">
    <source>
        <dbReference type="ARBA" id="ARBA00004862"/>
    </source>
</evidence>
<dbReference type="PANTHER" id="PTHR32338:SF10">
    <property type="entry name" value="N-ACETYL-GAMMA-GLUTAMYL-PHOSPHATE REDUCTASE, CHLOROPLASTIC-RELATED"/>
    <property type="match status" value="1"/>
</dbReference>
<comment type="pathway">
    <text evidence="1 7">Amino-acid biosynthesis; L-arginine biosynthesis; N(2)-acetyl-L-ornithine from L-glutamate: step 3/4.</text>
</comment>
<evidence type="ECO:0000256" key="6">
    <source>
        <dbReference type="ARBA" id="ARBA00050557"/>
    </source>
</evidence>
<dbReference type="CDD" id="cd17895">
    <property type="entry name" value="AGPR_1_N"/>
    <property type="match status" value="1"/>
</dbReference>
<name>A0A6I2UB48_9FIRM</name>
<dbReference type="SUPFAM" id="SSF55347">
    <property type="entry name" value="Glyceraldehyde-3-phosphate dehydrogenase-like, C-terminal domain"/>
    <property type="match status" value="1"/>
</dbReference>
<keyword evidence="7" id="KW-0963">Cytoplasm</keyword>
<comment type="similarity">
    <text evidence="7">Belongs to the NAGSA dehydrogenase family. Type 1 subfamily.</text>
</comment>
<keyword evidence="11" id="KW-1185">Reference proteome</keyword>
<dbReference type="GO" id="GO:0070401">
    <property type="term" value="F:NADP+ binding"/>
    <property type="evidence" value="ECO:0007669"/>
    <property type="project" value="InterPro"/>
</dbReference>
<comment type="function">
    <text evidence="7">Catalyzes the NADPH-dependent reduction of N-acetyl-5-glutamyl phosphate to yield N-acetyl-L-glutamate 5-semialdehyde.</text>
</comment>
<evidence type="ECO:0000256" key="2">
    <source>
        <dbReference type="ARBA" id="ARBA00022571"/>
    </source>
</evidence>
<dbReference type="InterPro" id="IPR000706">
    <property type="entry name" value="AGPR_type-1"/>
</dbReference>
<evidence type="ECO:0000259" key="9">
    <source>
        <dbReference type="SMART" id="SM00859"/>
    </source>
</evidence>
<gene>
    <name evidence="7" type="primary">argC</name>
    <name evidence="10" type="ORF">FYJ84_07075</name>
</gene>
<dbReference type="EMBL" id="VUNR01000011">
    <property type="protein sequence ID" value="MSU08743.1"/>
    <property type="molecule type" value="Genomic_DNA"/>
</dbReference>
<sequence>MKKVSIIGATGYAGAELLRILHNHPEAEVVHITSESHAGEAISDIYPHLKGIYDQKLMSMKDIEVIGQDSDFVFIGLPHGHAMKVGKALENMPVRIIDLGADYRFTDTDVYEAWYKVPHIHKDAPRVYGLAELYREQIRDAKIIGNAGCYTTASILALAPLAKHHLIEVDTIVVDAKSGVSGAGRSAKQANHFPELYDSFKAYGVATHRHTPEIEQAIADLSGEETVLNFTPHLVPMSRGILSTCYAKLKEGVTADMVTAAYEMMYGKEYFVRLIGLGGYPATKNVRGSNFCDLGWHIDQRTGRVIVLSAIDNLVKGAAGQAVQNFNIASGFDEKLGLDMVPVYP</sequence>
<feature type="domain" description="Semialdehyde dehydrogenase NAD-binding" evidence="9">
    <location>
        <begin position="3"/>
        <end position="141"/>
    </location>
</feature>
<feature type="active site" evidence="7 8">
    <location>
        <position position="149"/>
    </location>
</feature>
<dbReference type="InterPro" id="IPR036291">
    <property type="entry name" value="NAD(P)-bd_dom_sf"/>
</dbReference>
<dbReference type="SUPFAM" id="SSF51735">
    <property type="entry name" value="NAD(P)-binding Rossmann-fold domains"/>
    <property type="match status" value="1"/>
</dbReference>
<dbReference type="InterPro" id="IPR000534">
    <property type="entry name" value="Semialdehyde_DH_NAD-bd"/>
</dbReference>
<comment type="subcellular location">
    <subcellularLocation>
        <location evidence="7">Cytoplasm</location>
    </subcellularLocation>
</comment>
<keyword evidence="2 7" id="KW-0055">Arginine biosynthesis</keyword>
<reference evidence="10 11" key="1">
    <citation type="submission" date="2019-08" db="EMBL/GenBank/DDBJ databases">
        <title>In-depth cultivation of the pig gut microbiome towards novel bacterial diversity and tailored functional studies.</title>
        <authorList>
            <person name="Wylensek D."/>
            <person name="Hitch T.C.A."/>
            <person name="Clavel T."/>
        </authorList>
    </citation>
    <scope>NUCLEOTIDE SEQUENCE [LARGE SCALE GENOMIC DNA]</scope>
    <source>
        <strain evidence="10 11">WCA-693-APC-5D-A</strain>
    </source>
</reference>
<dbReference type="HAMAP" id="MF_00150">
    <property type="entry name" value="ArgC_type1"/>
    <property type="match status" value="1"/>
</dbReference>
<dbReference type="CDD" id="cd23934">
    <property type="entry name" value="AGPR_1_C"/>
    <property type="match status" value="1"/>
</dbReference>
<dbReference type="Pfam" id="PF22698">
    <property type="entry name" value="Semialdhyde_dhC_1"/>
    <property type="match status" value="1"/>
</dbReference>
<evidence type="ECO:0000256" key="8">
    <source>
        <dbReference type="PROSITE-ProRule" id="PRU10010"/>
    </source>
</evidence>
<dbReference type="Gene3D" id="3.30.360.10">
    <property type="entry name" value="Dihydrodipicolinate Reductase, domain 2"/>
    <property type="match status" value="1"/>
</dbReference>
<dbReference type="PROSITE" id="PS01224">
    <property type="entry name" value="ARGC"/>
    <property type="match status" value="1"/>
</dbReference>
<dbReference type="SMART" id="SM00859">
    <property type="entry name" value="Semialdhyde_dh"/>
    <property type="match status" value="1"/>
</dbReference>
<dbReference type="Pfam" id="PF01118">
    <property type="entry name" value="Semialdhyde_dh"/>
    <property type="match status" value="1"/>
</dbReference>
<keyword evidence="3 7" id="KW-0028">Amino-acid biosynthesis</keyword>